<protein>
    <submittedName>
        <fullName evidence="1">T9SS type A sorting domain-containing protein</fullName>
    </submittedName>
</protein>
<dbReference type="RefSeq" id="WP_342299468.1">
    <property type="nucleotide sequence ID" value="NZ_JBCEVZ010000040.1"/>
</dbReference>
<sequence>MSAPLRLFSFLLIGLLLGFISPARASHIMGGQLTYRWVSGSTYEVTLVLYGDCTGIYLPTGSVTILAQNNGCNSTAVTAALVPLGTSQTIQPYCSSVQQQVICSAASTRPLTYFQSYRGTISLPPAANWVLSYEDAARPGSANVAGQPNFRFEATLNNQLAAGGAVQTVANTSPLFNLTTSSLIPWNRSSTISNAGFDADGDSLAYSLVDPLEMCNRTIAYYQSITRLAGVPQPGCTYAVAAGSPTTYSATYPMVTAYDTTGSCPQRLLTPKPFLFDAATGTITVTPSRHPAFAPIQSAYRYMVVVMVTEYRRLPGSNRRYRVGSVRRDLIMTVYDCGANQLPRFAPTVVVNQRSQSRTQPLGQEIQALAGESLTVDLTATDSDAGQFVLLSVAGTPVPGISLYQTLNGQSRLTFVVPPSLPEGLYHVSVAALDDACPVKGVQGQTLAFRVVNTALATRAAQALAVAAFPNPFTEQVKFQLATPGVQTLTVCDHLGRTVATVRSQPNGTVVWQPAATLPAGLYLARSADGRQSVRLLRSAAQ</sequence>
<dbReference type="NCBIfam" id="TIGR04183">
    <property type="entry name" value="Por_Secre_tail"/>
    <property type="match status" value="1"/>
</dbReference>
<dbReference type="Proteomes" id="UP001479606">
    <property type="component" value="Unassembled WGS sequence"/>
</dbReference>
<gene>
    <name evidence="1" type="ORF">AAFH49_15180</name>
</gene>
<evidence type="ECO:0000313" key="2">
    <source>
        <dbReference type="Proteomes" id="UP001479606"/>
    </source>
</evidence>
<name>A0ABU9M042_9BACT</name>
<comment type="caution">
    <text evidence="1">The sequence shown here is derived from an EMBL/GenBank/DDBJ whole genome shotgun (WGS) entry which is preliminary data.</text>
</comment>
<dbReference type="InterPro" id="IPR026444">
    <property type="entry name" value="Secre_tail"/>
</dbReference>
<organism evidence="1 2">
    <name type="scientific">Hymenobacter segetis</name>
    <dbReference type="NCBI Taxonomy" id="2025509"/>
    <lineage>
        <taxon>Bacteria</taxon>
        <taxon>Pseudomonadati</taxon>
        <taxon>Bacteroidota</taxon>
        <taxon>Cytophagia</taxon>
        <taxon>Cytophagales</taxon>
        <taxon>Hymenobacteraceae</taxon>
        <taxon>Hymenobacter</taxon>
    </lineage>
</organism>
<dbReference type="EMBL" id="JBCEVZ010000040">
    <property type="protein sequence ID" value="MEL5995558.1"/>
    <property type="molecule type" value="Genomic_DNA"/>
</dbReference>
<evidence type="ECO:0000313" key="1">
    <source>
        <dbReference type="EMBL" id="MEL5995558.1"/>
    </source>
</evidence>
<reference evidence="1 2" key="1">
    <citation type="journal article" date="2018" name="Arch. Microbiol.">
        <title>Hymenobacter segetis sp. nov., isolated from soil.</title>
        <authorList>
            <person name="Ten L.N."/>
            <person name="Lim S.J."/>
            <person name="Kim B.O."/>
            <person name="Kang I.K."/>
            <person name="Jung H.Y."/>
        </authorList>
    </citation>
    <scope>NUCLEOTIDE SEQUENCE [LARGE SCALE GENOMIC DNA]</scope>
    <source>
        <strain evidence="1 2">S7-3-11</strain>
    </source>
</reference>
<keyword evidence="2" id="KW-1185">Reference proteome</keyword>
<proteinExistence type="predicted"/>
<accession>A0ABU9M042</accession>